<feature type="region of interest" description="Disordered" evidence="6">
    <location>
        <begin position="1"/>
        <end position="21"/>
    </location>
</feature>
<evidence type="ECO:0000313" key="11">
    <source>
        <dbReference type="Proteomes" id="UP001054252"/>
    </source>
</evidence>
<evidence type="ECO:0000256" key="4">
    <source>
        <dbReference type="ARBA" id="ARBA00022833"/>
    </source>
</evidence>
<keyword evidence="11" id="KW-1185">Reference proteome</keyword>
<feature type="compositionally biased region" description="Acidic residues" evidence="6">
    <location>
        <begin position="1"/>
        <end position="10"/>
    </location>
</feature>
<keyword evidence="3" id="KW-0863">Zinc-finger</keyword>
<feature type="domain" description="Oberon-like PHD finger" evidence="7">
    <location>
        <begin position="159"/>
        <end position="291"/>
    </location>
</feature>
<dbReference type="InterPro" id="IPR055508">
    <property type="entry name" value="DUF7081"/>
</dbReference>
<dbReference type="InterPro" id="IPR056034">
    <property type="entry name" value="DUF7615"/>
</dbReference>
<dbReference type="GO" id="GO:0005634">
    <property type="term" value="C:nucleus"/>
    <property type="evidence" value="ECO:0007669"/>
    <property type="project" value="UniProtKB-SubCell"/>
</dbReference>
<dbReference type="Pfam" id="PF07227">
    <property type="entry name" value="PHD_Oberon"/>
    <property type="match status" value="1"/>
</dbReference>
<evidence type="ECO:0000259" key="9">
    <source>
        <dbReference type="Pfam" id="PF24590"/>
    </source>
</evidence>
<keyword evidence="5" id="KW-0539">Nucleus</keyword>
<feature type="domain" description="DUF7615" evidence="9">
    <location>
        <begin position="348"/>
        <end position="452"/>
    </location>
</feature>
<name>A0AAV5LYE6_9ROSI</name>
<dbReference type="PANTHER" id="PTHR33345">
    <property type="entry name" value="ADAPTER PROTEIN, PUTATIVE-RELATED"/>
    <property type="match status" value="1"/>
</dbReference>
<organism evidence="10 11">
    <name type="scientific">Rubroshorea leprosula</name>
    <dbReference type="NCBI Taxonomy" id="152421"/>
    <lineage>
        <taxon>Eukaryota</taxon>
        <taxon>Viridiplantae</taxon>
        <taxon>Streptophyta</taxon>
        <taxon>Embryophyta</taxon>
        <taxon>Tracheophyta</taxon>
        <taxon>Spermatophyta</taxon>
        <taxon>Magnoliopsida</taxon>
        <taxon>eudicotyledons</taxon>
        <taxon>Gunneridae</taxon>
        <taxon>Pentapetalae</taxon>
        <taxon>rosids</taxon>
        <taxon>malvids</taxon>
        <taxon>Malvales</taxon>
        <taxon>Dipterocarpaceae</taxon>
        <taxon>Rubroshorea</taxon>
    </lineage>
</organism>
<evidence type="ECO:0000256" key="6">
    <source>
        <dbReference type="SAM" id="MobiDB-lite"/>
    </source>
</evidence>
<dbReference type="Proteomes" id="UP001054252">
    <property type="component" value="Unassembled WGS sequence"/>
</dbReference>
<evidence type="ECO:0008006" key="12">
    <source>
        <dbReference type="Google" id="ProtNLM"/>
    </source>
</evidence>
<protein>
    <recommendedName>
        <fullName evidence="12">Oberon PHD finger domain-containing protein</fullName>
    </recommendedName>
</protein>
<dbReference type="Pfam" id="PF23299">
    <property type="entry name" value="DUF7081"/>
    <property type="match status" value="1"/>
</dbReference>
<keyword evidence="4" id="KW-0862">Zinc</keyword>
<sequence>MESMEIDDINESNGSVPRERENGFKLFPVSPEESGEGLPYAPVDFPQRGDVWRWKVGRRVALNGHYLDRYLYLPRRLRKIEVPARSKSAFASKLSVERYIRTAHPEADVDAFFASFSWKIPAKKLSLINAADAFVREHSEETEHSMSDPHSDGVACKAGNKKCTSLLVKAENGTLAPLPCDICCSEPRFCRDCCCILCSRTISLNHGGYSYFKCEAVVNDGFMCGHVAHVNCALRSYLAGTIGGSIGLDAEYYCRRCDSRTDLVSHVTTLLQTCQSIDSQDEIDRILSVGLKCGTSVGDIWEVEENTSTICTGVSLSGNAELDVANHQEPLDTKPGSLRILSISSDYWNEYLKLEDEIEQVLHELKRSQELEYKTAEETLFSQKNYIRNLYQQLDEERSELSRRTSGAGADALLNAVLKRVDQIKQEVFKLKEMEKVAGGFGSTPKGILKEHFHLSIEE</sequence>
<feature type="domain" description="DUF7081" evidence="8">
    <location>
        <begin position="28"/>
        <end position="122"/>
    </location>
</feature>
<reference evidence="10 11" key="1">
    <citation type="journal article" date="2021" name="Commun. Biol.">
        <title>The genome of Shorea leprosula (Dipterocarpaceae) highlights the ecological relevance of drought in aseasonal tropical rainforests.</title>
        <authorList>
            <person name="Ng K.K.S."/>
            <person name="Kobayashi M.J."/>
            <person name="Fawcett J.A."/>
            <person name="Hatakeyama M."/>
            <person name="Paape T."/>
            <person name="Ng C.H."/>
            <person name="Ang C.C."/>
            <person name="Tnah L.H."/>
            <person name="Lee C.T."/>
            <person name="Nishiyama T."/>
            <person name="Sese J."/>
            <person name="O'Brien M.J."/>
            <person name="Copetti D."/>
            <person name="Mohd Noor M.I."/>
            <person name="Ong R.C."/>
            <person name="Putra M."/>
            <person name="Sireger I.Z."/>
            <person name="Indrioko S."/>
            <person name="Kosugi Y."/>
            <person name="Izuno A."/>
            <person name="Isagi Y."/>
            <person name="Lee S.L."/>
            <person name="Shimizu K.K."/>
        </authorList>
    </citation>
    <scope>NUCLEOTIDE SEQUENCE [LARGE SCALE GENOMIC DNA]</scope>
    <source>
        <strain evidence="10">214</strain>
    </source>
</reference>
<dbReference type="Pfam" id="PF24590">
    <property type="entry name" value="DUF7615"/>
    <property type="match status" value="1"/>
</dbReference>
<evidence type="ECO:0000259" key="7">
    <source>
        <dbReference type="Pfam" id="PF07227"/>
    </source>
</evidence>
<keyword evidence="2" id="KW-0479">Metal-binding</keyword>
<evidence type="ECO:0000256" key="1">
    <source>
        <dbReference type="ARBA" id="ARBA00004123"/>
    </source>
</evidence>
<comment type="subcellular location">
    <subcellularLocation>
        <location evidence="1">Nucleus</location>
    </subcellularLocation>
</comment>
<accession>A0AAV5LYE6</accession>
<dbReference type="EMBL" id="BPVZ01000158">
    <property type="protein sequence ID" value="GKV42451.1"/>
    <property type="molecule type" value="Genomic_DNA"/>
</dbReference>
<dbReference type="GO" id="GO:0008270">
    <property type="term" value="F:zinc ion binding"/>
    <property type="evidence" value="ECO:0007669"/>
    <property type="project" value="UniProtKB-KW"/>
</dbReference>
<dbReference type="AlphaFoldDB" id="A0AAV5LYE6"/>
<evidence type="ECO:0000259" key="8">
    <source>
        <dbReference type="Pfam" id="PF23299"/>
    </source>
</evidence>
<dbReference type="PANTHER" id="PTHR33345:SF6">
    <property type="entry name" value="OS03G0747200 PROTEIN"/>
    <property type="match status" value="1"/>
</dbReference>
<proteinExistence type="predicted"/>
<gene>
    <name evidence="10" type="ORF">SLEP1_g49855</name>
</gene>
<evidence type="ECO:0000256" key="3">
    <source>
        <dbReference type="ARBA" id="ARBA00022771"/>
    </source>
</evidence>
<evidence type="ECO:0000313" key="10">
    <source>
        <dbReference type="EMBL" id="GKV42451.1"/>
    </source>
</evidence>
<evidence type="ECO:0000256" key="5">
    <source>
        <dbReference type="ARBA" id="ARBA00023242"/>
    </source>
</evidence>
<evidence type="ECO:0000256" key="2">
    <source>
        <dbReference type="ARBA" id="ARBA00022723"/>
    </source>
</evidence>
<comment type="caution">
    <text evidence="10">The sequence shown here is derived from an EMBL/GenBank/DDBJ whole genome shotgun (WGS) entry which is preliminary data.</text>
</comment>
<dbReference type="InterPro" id="IPR032881">
    <property type="entry name" value="Oberon-like_PHD"/>
</dbReference>